<sequence length="114" mass="13242">MRLLIDQNISHRLISAISEVYPEVDHVKSLDLINANDHDIFMFARKNSYDAVVTIDDDFVRLLHLFSVPPKVIWIRTGNCATNYLSEILISKAESIKEFVRSKEYVLYEVFKPV</sequence>
<evidence type="ECO:0000313" key="2">
    <source>
        <dbReference type="EMBL" id="MCF0060981.1"/>
    </source>
</evidence>
<dbReference type="AlphaFoldDB" id="A0A9X1PLG9"/>
<accession>A0A9X1PLG9</accession>
<protein>
    <submittedName>
        <fullName evidence="2">DUF5615 family PIN-like protein</fullName>
    </submittedName>
</protein>
<evidence type="ECO:0000259" key="1">
    <source>
        <dbReference type="Pfam" id="PF18480"/>
    </source>
</evidence>
<dbReference type="EMBL" id="JAJTTC010000001">
    <property type="protein sequence ID" value="MCF0060981.1"/>
    <property type="molecule type" value="Genomic_DNA"/>
</dbReference>
<feature type="domain" description="DUF5615" evidence="1">
    <location>
        <begin position="1"/>
        <end position="107"/>
    </location>
</feature>
<dbReference type="RefSeq" id="WP_234654030.1">
    <property type="nucleotide sequence ID" value="NZ_CP094997.1"/>
</dbReference>
<proteinExistence type="predicted"/>
<dbReference type="Proteomes" id="UP001139000">
    <property type="component" value="Unassembled WGS sequence"/>
</dbReference>
<name>A0A9X1PLG9_9BACT</name>
<reference evidence="2" key="1">
    <citation type="submission" date="2021-12" db="EMBL/GenBank/DDBJ databases">
        <title>Novel species in genus Dyadobacter.</title>
        <authorList>
            <person name="Ma C."/>
        </authorList>
    </citation>
    <scope>NUCLEOTIDE SEQUENCE</scope>
    <source>
        <strain evidence="2">LJ419</strain>
    </source>
</reference>
<gene>
    <name evidence="2" type="ORF">LXM26_05720</name>
</gene>
<dbReference type="InterPro" id="IPR041049">
    <property type="entry name" value="DUF5615"/>
</dbReference>
<evidence type="ECO:0000313" key="3">
    <source>
        <dbReference type="Proteomes" id="UP001139000"/>
    </source>
</evidence>
<dbReference type="Pfam" id="PF18480">
    <property type="entry name" value="DUF5615"/>
    <property type="match status" value="1"/>
</dbReference>
<comment type="caution">
    <text evidence="2">The sequence shown here is derived from an EMBL/GenBank/DDBJ whole genome shotgun (WGS) entry which is preliminary data.</text>
</comment>
<organism evidence="2 3">
    <name type="scientific">Dyadobacter chenwenxiniae</name>
    <dbReference type="NCBI Taxonomy" id="2906456"/>
    <lineage>
        <taxon>Bacteria</taxon>
        <taxon>Pseudomonadati</taxon>
        <taxon>Bacteroidota</taxon>
        <taxon>Cytophagia</taxon>
        <taxon>Cytophagales</taxon>
        <taxon>Spirosomataceae</taxon>
        <taxon>Dyadobacter</taxon>
    </lineage>
</organism>
<keyword evidence="3" id="KW-1185">Reference proteome</keyword>